<dbReference type="KEGG" id="anf:AQPE_3968"/>
<reference evidence="2" key="1">
    <citation type="journal article" date="2020" name="Int. J. Syst. Evol. Microbiol.">
        <title>Aquipluma nitroreducens gen. nov. sp. nov., a novel facultatively anaerobic bacterium isolated from a freshwater lake.</title>
        <authorList>
            <person name="Watanabe M."/>
            <person name="Kojima H."/>
            <person name="Fukui M."/>
        </authorList>
    </citation>
    <scope>NUCLEOTIDE SEQUENCE</scope>
    <source>
        <strain evidence="2">MeG22</strain>
    </source>
</reference>
<evidence type="ECO:0000313" key="4">
    <source>
        <dbReference type="EMBL" id="BBE19397.1"/>
    </source>
</evidence>
<keyword evidence="9" id="KW-1185">Reference proteome</keyword>
<dbReference type="PANTHER" id="PTHR36455:SF1">
    <property type="entry name" value="BLR8292 PROTEIN"/>
    <property type="match status" value="1"/>
</dbReference>
<dbReference type="KEGG" id="anf:AQPE_1968"/>
<dbReference type="Pfam" id="PF05717">
    <property type="entry name" value="TnpB_IS66"/>
    <property type="match status" value="1"/>
</dbReference>
<evidence type="ECO:0000313" key="3">
    <source>
        <dbReference type="EMBL" id="BBE18620.1"/>
    </source>
</evidence>
<protein>
    <recommendedName>
        <fullName evidence="10">Mobile element protein</fullName>
    </recommendedName>
</protein>
<dbReference type="AlphaFoldDB" id="A0A5K7S8C5"/>
<dbReference type="InterPro" id="IPR008878">
    <property type="entry name" value="Transposase_IS66_Orf2"/>
</dbReference>
<evidence type="ECO:0000313" key="7">
    <source>
        <dbReference type="EMBL" id="BBE20252.1"/>
    </source>
</evidence>
<dbReference type="KEGG" id="anf:AQPE_3677"/>
<dbReference type="EMBL" id="AP018694">
    <property type="protein sequence ID" value="BBE20252.1"/>
    <property type="molecule type" value="Genomic_DNA"/>
</dbReference>
<sequence length="119" mass="13864">MFSLTSSMRYYLYSYPTDMRRSFYTLSGMVTNQMGRNVQDGDVYIFINRPCTSMKILHLECGGLVIYHMKLESGSFKLPVFDESTNTFQASWQELMLMVQGTSPDGKMNKKRWEKPSKQ</sequence>
<accession>A0A5K7S8C5</accession>
<dbReference type="RefSeq" id="WP_318346938.1">
    <property type="nucleotide sequence ID" value="NZ_AP018694.1"/>
</dbReference>
<evidence type="ECO:0000313" key="1">
    <source>
        <dbReference type="EMBL" id="BBE16066.1"/>
    </source>
</evidence>
<name>A0A5K7S8C5_9BACT</name>
<dbReference type="EMBL" id="AP018694">
    <property type="protein sequence ID" value="BBE19780.1"/>
    <property type="molecule type" value="Genomic_DNA"/>
</dbReference>
<dbReference type="EMBL" id="AP018694">
    <property type="protein sequence ID" value="BBE18620.1"/>
    <property type="molecule type" value="Genomic_DNA"/>
</dbReference>
<evidence type="ECO:0000313" key="9">
    <source>
        <dbReference type="Proteomes" id="UP001193389"/>
    </source>
</evidence>
<evidence type="ECO:0008006" key="10">
    <source>
        <dbReference type="Google" id="ProtNLM"/>
    </source>
</evidence>
<dbReference type="PANTHER" id="PTHR36455">
    <property type="match status" value="1"/>
</dbReference>
<organism evidence="2 9">
    <name type="scientific">Aquipluma nitroreducens</name>
    <dbReference type="NCBI Taxonomy" id="2010828"/>
    <lineage>
        <taxon>Bacteria</taxon>
        <taxon>Pseudomonadati</taxon>
        <taxon>Bacteroidota</taxon>
        <taxon>Bacteroidia</taxon>
        <taxon>Marinilabiliales</taxon>
        <taxon>Prolixibacteraceae</taxon>
        <taxon>Aquipluma</taxon>
    </lineage>
</organism>
<dbReference type="Proteomes" id="UP001193389">
    <property type="component" value="Chromosome"/>
</dbReference>
<dbReference type="KEGG" id="anf:AQPE_4551"/>
<dbReference type="EMBL" id="AP018694">
    <property type="protein sequence ID" value="BBE16066.1"/>
    <property type="molecule type" value="Genomic_DNA"/>
</dbReference>
<dbReference type="KEGG" id="anf:AQPE_2783"/>
<evidence type="ECO:0000313" key="8">
    <source>
        <dbReference type="EMBL" id="BBE20360.1"/>
    </source>
</evidence>
<dbReference type="KEGG" id="anf:AQPE_0203"/>
<proteinExistence type="predicted"/>
<dbReference type="EMBL" id="AP018694">
    <property type="protein sequence ID" value="BBE17811.1"/>
    <property type="molecule type" value="Genomic_DNA"/>
</dbReference>
<dbReference type="KEGG" id="anf:AQPE_3582"/>
<dbReference type="EMBL" id="AP018694">
    <property type="protein sequence ID" value="BBE19397.1"/>
    <property type="molecule type" value="Genomic_DNA"/>
</dbReference>
<gene>
    <name evidence="1" type="ORF">AQPE_0203</name>
    <name evidence="2" type="ORF">AQPE_1968</name>
    <name evidence="3" type="ORF">AQPE_2783</name>
    <name evidence="4" type="ORF">AQPE_3582</name>
    <name evidence="5" type="ORF">AQPE_3677</name>
    <name evidence="6" type="ORF">AQPE_3968</name>
    <name evidence="7" type="ORF">AQPE_4443</name>
    <name evidence="8" type="ORF">AQPE_4551</name>
</gene>
<evidence type="ECO:0000313" key="5">
    <source>
        <dbReference type="EMBL" id="BBE19492.1"/>
    </source>
</evidence>
<dbReference type="NCBIfam" id="NF033819">
    <property type="entry name" value="IS66_TnpB"/>
    <property type="match status" value="1"/>
</dbReference>
<dbReference type="EMBL" id="AP018694">
    <property type="protein sequence ID" value="BBE20360.1"/>
    <property type="molecule type" value="Genomic_DNA"/>
</dbReference>
<dbReference type="EMBL" id="AP018694">
    <property type="protein sequence ID" value="BBE19492.1"/>
    <property type="molecule type" value="Genomic_DNA"/>
</dbReference>
<evidence type="ECO:0000313" key="6">
    <source>
        <dbReference type="EMBL" id="BBE19780.1"/>
    </source>
</evidence>
<evidence type="ECO:0000313" key="2">
    <source>
        <dbReference type="EMBL" id="BBE17811.1"/>
    </source>
</evidence>
<dbReference type="KEGG" id="anf:AQPE_4443"/>